<reference evidence="1 2" key="1">
    <citation type="submission" date="2019-10" db="EMBL/GenBank/DDBJ databases">
        <title>Alkalibaculum tamaniensis sp.nov., a new alkaliphilic acetogen, isolated on methoxylated aromatics from a mud volcano.</title>
        <authorList>
            <person name="Khomyakova M.A."/>
            <person name="Merkel A.Y."/>
            <person name="Bonch-Osmolovskaya E.A."/>
            <person name="Slobodkin A.I."/>
        </authorList>
    </citation>
    <scope>NUCLEOTIDE SEQUENCE [LARGE SCALE GENOMIC DNA]</scope>
    <source>
        <strain evidence="1 2">M08DMB</strain>
    </source>
</reference>
<sequence>MICDMCNHEVDNEEITKYYGKNLCEDCYIAELHRPKACDPAAVSSAKKSRVRMGQVGDAGLTDLQKKIYNYVKDNEKVEKSLLPEILNIPPSELETQFAVLRHCELLKGQKIDNRIYITTF</sequence>
<organism evidence="1 2">
    <name type="scientific">Alkalibaculum sporogenes</name>
    <dbReference type="NCBI Taxonomy" id="2655001"/>
    <lineage>
        <taxon>Bacteria</taxon>
        <taxon>Bacillati</taxon>
        <taxon>Bacillota</taxon>
        <taxon>Clostridia</taxon>
        <taxon>Eubacteriales</taxon>
        <taxon>Eubacteriaceae</taxon>
        <taxon>Alkalibaculum</taxon>
    </lineage>
</organism>
<dbReference type="RefSeq" id="WP_152805722.1">
    <property type="nucleotide sequence ID" value="NZ_WHNX01000027.1"/>
</dbReference>
<proteinExistence type="predicted"/>
<comment type="caution">
    <text evidence="1">The sequence shown here is derived from an EMBL/GenBank/DDBJ whole genome shotgun (WGS) entry which is preliminary data.</text>
</comment>
<dbReference type="Proteomes" id="UP000440004">
    <property type="component" value="Unassembled WGS sequence"/>
</dbReference>
<accession>A0A6A7KB55</accession>
<protein>
    <submittedName>
        <fullName evidence="1">Uncharacterized protein</fullName>
    </submittedName>
</protein>
<evidence type="ECO:0000313" key="1">
    <source>
        <dbReference type="EMBL" id="MPW26779.1"/>
    </source>
</evidence>
<name>A0A6A7KB55_9FIRM</name>
<dbReference type="EMBL" id="WHNX01000027">
    <property type="protein sequence ID" value="MPW26779.1"/>
    <property type="molecule type" value="Genomic_DNA"/>
</dbReference>
<keyword evidence="2" id="KW-1185">Reference proteome</keyword>
<evidence type="ECO:0000313" key="2">
    <source>
        <dbReference type="Proteomes" id="UP000440004"/>
    </source>
</evidence>
<dbReference type="AlphaFoldDB" id="A0A6A7KB55"/>
<gene>
    <name evidence="1" type="ORF">GC105_13390</name>
</gene>